<sequence length="159" mass="18201">MVIRHNEKSSSFVVDNLPTVTGGFNPVKYKELTQENRLDQADKTVSVHEGLYLSDDPNDQNWDYAWSSRMKISALTEKKDLDAVLMDRRDFDILAGGGLLADLDKLLEADPLLKESLRPYLEDNTEIKNLRSPDLLFEENPDETDIEKISYPMALRLQD</sequence>
<proteinExistence type="predicted"/>
<evidence type="ECO:0000313" key="1">
    <source>
        <dbReference type="EMBL" id="OLU37608.1"/>
    </source>
</evidence>
<comment type="caution">
    <text evidence="1">The sequence shown here is derived from an EMBL/GenBank/DDBJ whole genome shotgun (WGS) entry which is preliminary data.</text>
</comment>
<organism evidence="1 2">
    <name type="scientific">Ileibacterium valens</name>
    <dbReference type="NCBI Taxonomy" id="1862668"/>
    <lineage>
        <taxon>Bacteria</taxon>
        <taxon>Bacillati</taxon>
        <taxon>Bacillota</taxon>
        <taxon>Erysipelotrichia</taxon>
        <taxon>Erysipelotrichales</taxon>
        <taxon>Erysipelotrichaceae</taxon>
        <taxon>Ileibacterium</taxon>
    </lineage>
</organism>
<dbReference type="GeneID" id="82203519"/>
<dbReference type="EMBL" id="MPJW01000196">
    <property type="protein sequence ID" value="OLU37608.1"/>
    <property type="molecule type" value="Genomic_DNA"/>
</dbReference>
<evidence type="ECO:0000313" key="2">
    <source>
        <dbReference type="Proteomes" id="UP000186341"/>
    </source>
</evidence>
<accession>A0A1U7NDV9</accession>
<name>A0A1U7NDV9_9FIRM</name>
<keyword evidence="2" id="KW-1185">Reference proteome</keyword>
<protein>
    <submittedName>
        <fullName evidence="1">Uncharacterized protein</fullName>
    </submittedName>
</protein>
<dbReference type="AlphaFoldDB" id="A0A1U7NDV9"/>
<dbReference type="OrthoDB" id="1925387at2"/>
<gene>
    <name evidence="1" type="ORF">BO222_10175</name>
</gene>
<dbReference type="Proteomes" id="UP000186341">
    <property type="component" value="Unassembled WGS sequence"/>
</dbReference>
<dbReference type="RefSeq" id="WP_075820709.1">
    <property type="nucleotide sequence ID" value="NZ_MPJW01000196.1"/>
</dbReference>
<reference evidence="1 2" key="1">
    <citation type="submission" date="2016-11" db="EMBL/GenBank/DDBJ databases">
        <title>Description of two novel members of the family Erysipelotrichaceae: Ileibacterium lipovorans gen. nov., sp. nov. and Dubosiella newyorkensis, gen. nov., sp. nov.</title>
        <authorList>
            <person name="Cox L.M."/>
            <person name="Sohn J."/>
            <person name="Tyrrell K.L."/>
            <person name="Citron D.M."/>
            <person name="Lawson P.A."/>
            <person name="Patel N.B."/>
            <person name="Iizumi T."/>
            <person name="Perez-Perez G.I."/>
            <person name="Goldstein E.J."/>
            <person name="Blaser M.J."/>
        </authorList>
    </citation>
    <scope>NUCLEOTIDE SEQUENCE [LARGE SCALE GENOMIC DNA]</scope>
    <source>
        <strain evidence="1 2">NYU-BL-A3</strain>
    </source>
</reference>